<dbReference type="InterPro" id="IPR011013">
    <property type="entry name" value="Gal_mutarotase_sf_dom"/>
</dbReference>
<dbReference type="GO" id="GO:0033499">
    <property type="term" value="P:galactose catabolic process via UDP-galactose, Leloir pathway"/>
    <property type="evidence" value="ECO:0007669"/>
    <property type="project" value="TreeGrafter"/>
</dbReference>
<evidence type="ECO:0000313" key="2">
    <source>
        <dbReference type="Proteomes" id="UP000619260"/>
    </source>
</evidence>
<evidence type="ECO:0000313" key="1">
    <source>
        <dbReference type="EMBL" id="GIJ49128.1"/>
    </source>
</evidence>
<organism evidence="1 2">
    <name type="scientific">Virgisporangium aliadipatigenens</name>
    <dbReference type="NCBI Taxonomy" id="741659"/>
    <lineage>
        <taxon>Bacteria</taxon>
        <taxon>Bacillati</taxon>
        <taxon>Actinomycetota</taxon>
        <taxon>Actinomycetes</taxon>
        <taxon>Micromonosporales</taxon>
        <taxon>Micromonosporaceae</taxon>
        <taxon>Virgisporangium</taxon>
    </lineage>
</organism>
<keyword evidence="2" id="KW-1185">Reference proteome</keyword>
<dbReference type="Pfam" id="PF01263">
    <property type="entry name" value="Aldose_epim"/>
    <property type="match status" value="1"/>
</dbReference>
<reference evidence="1" key="1">
    <citation type="submission" date="2021-01" db="EMBL/GenBank/DDBJ databases">
        <title>Whole genome shotgun sequence of Virgisporangium aliadipatigenens NBRC 105644.</title>
        <authorList>
            <person name="Komaki H."/>
            <person name="Tamura T."/>
        </authorList>
    </citation>
    <scope>NUCLEOTIDE SEQUENCE</scope>
    <source>
        <strain evidence="1">NBRC 105644</strain>
    </source>
</reference>
<dbReference type="RefSeq" id="WP_203902591.1">
    <property type="nucleotide sequence ID" value="NZ_BOPF01000024.1"/>
</dbReference>
<accession>A0A8J3YRM0</accession>
<gene>
    <name evidence="1" type="ORF">Val02_60140</name>
</gene>
<proteinExistence type="predicted"/>
<dbReference type="PANTHER" id="PTHR10091">
    <property type="entry name" value="ALDOSE-1-EPIMERASE"/>
    <property type="match status" value="1"/>
</dbReference>
<dbReference type="EMBL" id="BOPF01000024">
    <property type="protein sequence ID" value="GIJ49128.1"/>
    <property type="molecule type" value="Genomic_DNA"/>
</dbReference>
<protein>
    <submittedName>
        <fullName evidence="1">Aldose 1-epimerase</fullName>
    </submittedName>
</protein>
<dbReference type="Proteomes" id="UP000619260">
    <property type="component" value="Unassembled WGS sequence"/>
</dbReference>
<dbReference type="GO" id="GO:0030246">
    <property type="term" value="F:carbohydrate binding"/>
    <property type="evidence" value="ECO:0007669"/>
    <property type="project" value="InterPro"/>
</dbReference>
<dbReference type="InterPro" id="IPR008183">
    <property type="entry name" value="Aldose_1/G6P_1-epimerase"/>
</dbReference>
<name>A0A8J3YRM0_9ACTN</name>
<dbReference type="Gene3D" id="2.70.98.10">
    <property type="match status" value="2"/>
</dbReference>
<dbReference type="InterPro" id="IPR014718">
    <property type="entry name" value="GH-type_carb-bd"/>
</dbReference>
<dbReference type="GO" id="GO:0004034">
    <property type="term" value="F:aldose 1-epimerase activity"/>
    <property type="evidence" value="ECO:0007669"/>
    <property type="project" value="TreeGrafter"/>
</dbReference>
<dbReference type="GO" id="GO:0006006">
    <property type="term" value="P:glucose metabolic process"/>
    <property type="evidence" value="ECO:0007669"/>
    <property type="project" value="TreeGrafter"/>
</dbReference>
<dbReference type="GO" id="GO:0005737">
    <property type="term" value="C:cytoplasm"/>
    <property type="evidence" value="ECO:0007669"/>
    <property type="project" value="TreeGrafter"/>
</dbReference>
<sequence length="317" mass="33154">MGAVAAPAVHRELFGSACGAPVERYTFDTGPMQVSILSPGGILHSVRVPDRDGRPADVILALADPVDHATAGPHLIIDGGGAPGSDAATAGSGTWTGEPFVDGDRLGLRLACADPADGVRRAVTYTLHGTEIRIDRAAEADAPAVLQPSGQVLFNLAGEGSGSVEEHELYIDAGHYTPVDPTRAPTGRIDPVAGTPLDFTRPTPIGARLREDFVQLVLARGYDHTYLLDRAGPGSCLAARVAEPRGGRRLSVFTTGPCLRFYSGNLLDGTLAGARGRAYRQGDGFSLETQLPSTVLRPGEVHRGSTVYRFDLLSAGA</sequence>
<dbReference type="PANTHER" id="PTHR10091:SF0">
    <property type="entry name" value="GALACTOSE MUTAROTASE"/>
    <property type="match status" value="1"/>
</dbReference>
<comment type="caution">
    <text evidence="1">The sequence shown here is derived from an EMBL/GenBank/DDBJ whole genome shotgun (WGS) entry which is preliminary data.</text>
</comment>
<dbReference type="AlphaFoldDB" id="A0A8J3YRM0"/>
<dbReference type="SUPFAM" id="SSF74650">
    <property type="entry name" value="Galactose mutarotase-like"/>
    <property type="match status" value="1"/>
</dbReference>